<dbReference type="GO" id="GO:0006508">
    <property type="term" value="P:proteolysis"/>
    <property type="evidence" value="ECO:0007669"/>
    <property type="project" value="InterPro"/>
</dbReference>
<feature type="transmembrane region" description="Helical" evidence="7">
    <location>
        <begin position="625"/>
        <end position="647"/>
    </location>
</feature>
<evidence type="ECO:0000256" key="1">
    <source>
        <dbReference type="ARBA" id="ARBA00001947"/>
    </source>
</evidence>
<comment type="cofactor">
    <cofactor evidence="1">
        <name>Zn(2+)</name>
        <dbReference type="ChEBI" id="CHEBI:29105"/>
    </cofactor>
</comment>
<dbReference type="PROSITE" id="PS00132">
    <property type="entry name" value="CARBOXYPEPT_ZN_1"/>
    <property type="match status" value="1"/>
</dbReference>
<organism evidence="9 10">
    <name type="scientific">Porphyridium purpureum</name>
    <name type="common">Red alga</name>
    <name type="synonym">Porphyridium cruentum</name>
    <dbReference type="NCBI Taxonomy" id="35688"/>
    <lineage>
        <taxon>Eukaryota</taxon>
        <taxon>Rhodophyta</taxon>
        <taxon>Bangiophyceae</taxon>
        <taxon>Porphyridiales</taxon>
        <taxon>Porphyridiaceae</taxon>
        <taxon>Porphyridium</taxon>
    </lineage>
</organism>
<accession>A0A5J4Z4M3</accession>
<evidence type="ECO:0000256" key="4">
    <source>
        <dbReference type="ARBA" id="ARBA00022833"/>
    </source>
</evidence>
<dbReference type="InterPro" id="IPR057246">
    <property type="entry name" value="CARBOXYPEPT_ZN_1"/>
</dbReference>
<feature type="domain" description="Peptidase M14" evidence="8">
    <location>
        <begin position="33"/>
        <end position="381"/>
    </location>
</feature>
<sequence>MQQGRVPRAGLAVGVLLMTFIYAAAATPKYRFKYMSYAEMVAELHRLASEYPDVMRLEDAVETYSLPEGGLCRSGRDAARPDKPCQVLVARIGLKPVERSRPQMLVLGSMHGDEQLGAMIAFYLVKVMLERYREDPWLGRLISSREIVVVPMPNPYGFDRMMRYEEVDGQLIDPNADFPYGPDSDPNPVGPGGRNGTEGSGCLRALTSRVVHELFMSHIFRVALVFHGKKEFIGYSWSSESFCVPRVRNQTADLASQSRSAVTQADAQSSEDDSDDEDQMTCVDGYRAPDANALSQVATFMSLFAGSFKGSTFRSGALNDPRIYHPSRGGMVDWAYSASFMPDQVLTCEPDQLHGYSRETTQVGNATNRCLTFVIETGHQVRPKEKDLGSSAGLYAARSKQGNGHVTRNIRLALMAADLMEPYVFFIANEEASSHRRSGGSNVDVVSALTRGGILSVKWSVGGALYVDQTYLVIDVVRSNFSFTTKVQSGGSMWAQNHGVDGYGERFAKTEGVFFSSRSANLRWAYSESISLYKYLPAVYRETGAMIRVRAVATVDQSWLEQPAPNSGDARGRRLASQSHMARSRTDPDWFATNAGYDVRGKVLYMSEPIRVRLPAFSLMVSWQAYIWELLIVGVLIFFGPPLAWLYKSFYTNAPSAMTVRSRLRRVFELTKPHRIRV</sequence>
<evidence type="ECO:0000256" key="7">
    <source>
        <dbReference type="SAM" id="Phobius"/>
    </source>
</evidence>
<comment type="similarity">
    <text evidence="2 5">Belongs to the peptidase M14 family.</text>
</comment>
<feature type="compositionally biased region" description="Polar residues" evidence="6">
    <location>
        <begin position="254"/>
        <end position="263"/>
    </location>
</feature>
<dbReference type="InterPro" id="IPR000834">
    <property type="entry name" value="Peptidase_M14"/>
</dbReference>
<dbReference type="SUPFAM" id="SSF53187">
    <property type="entry name" value="Zn-dependent exopeptidases"/>
    <property type="match status" value="1"/>
</dbReference>
<evidence type="ECO:0000256" key="5">
    <source>
        <dbReference type="PROSITE-ProRule" id="PRU01379"/>
    </source>
</evidence>
<dbReference type="Pfam" id="PF00246">
    <property type="entry name" value="Peptidase_M14"/>
    <property type="match status" value="1"/>
</dbReference>
<comment type="caution">
    <text evidence="9">The sequence shown here is derived from an EMBL/GenBank/DDBJ whole genome shotgun (WGS) entry which is preliminary data.</text>
</comment>
<reference evidence="10" key="1">
    <citation type="journal article" date="2019" name="Nat. Commun.">
        <title>Expansion of phycobilisome linker gene families in mesophilic red algae.</title>
        <authorList>
            <person name="Lee J."/>
            <person name="Kim D."/>
            <person name="Bhattacharya D."/>
            <person name="Yoon H.S."/>
        </authorList>
    </citation>
    <scope>NUCLEOTIDE SEQUENCE [LARGE SCALE GENOMIC DNA]</scope>
    <source>
        <strain evidence="10">CCMP 1328</strain>
    </source>
</reference>
<feature type="region of interest" description="Disordered" evidence="6">
    <location>
        <begin position="254"/>
        <end position="281"/>
    </location>
</feature>
<dbReference type="OMA" id="ATVDQSW"/>
<keyword evidence="9" id="KW-0121">Carboxypeptidase</keyword>
<dbReference type="AlphaFoldDB" id="A0A5J4Z4M3"/>
<gene>
    <name evidence="9" type="ORF">FVE85_6396</name>
</gene>
<feature type="region of interest" description="Disordered" evidence="6">
    <location>
        <begin position="175"/>
        <end position="198"/>
    </location>
</feature>
<dbReference type="GO" id="GO:0005615">
    <property type="term" value="C:extracellular space"/>
    <property type="evidence" value="ECO:0007669"/>
    <property type="project" value="TreeGrafter"/>
</dbReference>
<feature type="compositionally biased region" description="Acidic residues" evidence="6">
    <location>
        <begin position="269"/>
        <end position="279"/>
    </location>
</feature>
<keyword evidence="4" id="KW-0862">Zinc</keyword>
<dbReference type="PANTHER" id="PTHR11705:SF138">
    <property type="entry name" value="PEPTIDASE M14 CARBOXYPEPTIDASE A DOMAIN-CONTAINING PROTEIN"/>
    <property type="match status" value="1"/>
</dbReference>
<proteinExistence type="inferred from homology"/>
<name>A0A5J4Z4M3_PORPP</name>
<keyword evidence="7" id="KW-0812">Transmembrane</keyword>
<dbReference type="SMART" id="SM00631">
    <property type="entry name" value="Zn_pept"/>
    <property type="match status" value="1"/>
</dbReference>
<evidence type="ECO:0000256" key="3">
    <source>
        <dbReference type="ARBA" id="ARBA00022723"/>
    </source>
</evidence>
<keyword evidence="9" id="KW-0378">Hydrolase</keyword>
<dbReference type="OrthoDB" id="10249045at2759"/>
<dbReference type="PROSITE" id="PS52035">
    <property type="entry name" value="PEPTIDASE_M14"/>
    <property type="match status" value="1"/>
</dbReference>
<dbReference type="GO" id="GO:0008270">
    <property type="term" value="F:zinc ion binding"/>
    <property type="evidence" value="ECO:0007669"/>
    <property type="project" value="InterPro"/>
</dbReference>
<dbReference type="EMBL" id="VRMN01000001">
    <property type="protein sequence ID" value="KAA8498811.1"/>
    <property type="molecule type" value="Genomic_DNA"/>
</dbReference>
<dbReference type="Proteomes" id="UP000324585">
    <property type="component" value="Unassembled WGS sequence"/>
</dbReference>
<evidence type="ECO:0000313" key="9">
    <source>
        <dbReference type="EMBL" id="KAA8498811.1"/>
    </source>
</evidence>
<keyword evidence="7" id="KW-0472">Membrane</keyword>
<protein>
    <submittedName>
        <fullName evidence="9">Zinc carboxypeptidase</fullName>
    </submittedName>
</protein>
<feature type="active site" description="Proton donor/acceptor" evidence="5">
    <location>
        <position position="359"/>
    </location>
</feature>
<evidence type="ECO:0000256" key="6">
    <source>
        <dbReference type="SAM" id="MobiDB-lite"/>
    </source>
</evidence>
<keyword evidence="3" id="KW-0479">Metal-binding</keyword>
<evidence type="ECO:0000256" key="2">
    <source>
        <dbReference type="ARBA" id="ARBA00005988"/>
    </source>
</evidence>
<keyword evidence="9" id="KW-0645">Protease</keyword>
<dbReference type="Gene3D" id="3.40.630.10">
    <property type="entry name" value="Zn peptidases"/>
    <property type="match status" value="1"/>
</dbReference>
<evidence type="ECO:0000313" key="10">
    <source>
        <dbReference type="Proteomes" id="UP000324585"/>
    </source>
</evidence>
<keyword evidence="10" id="KW-1185">Reference proteome</keyword>
<evidence type="ECO:0000259" key="8">
    <source>
        <dbReference type="PROSITE" id="PS52035"/>
    </source>
</evidence>
<dbReference type="GO" id="GO:0004181">
    <property type="term" value="F:metallocarboxypeptidase activity"/>
    <property type="evidence" value="ECO:0007669"/>
    <property type="project" value="InterPro"/>
</dbReference>
<keyword evidence="7" id="KW-1133">Transmembrane helix</keyword>
<dbReference type="PANTHER" id="PTHR11705">
    <property type="entry name" value="PROTEASE FAMILY M14 CARBOXYPEPTIDASE A,B"/>
    <property type="match status" value="1"/>
</dbReference>